<evidence type="ECO:0000313" key="10">
    <source>
        <dbReference type="EMBL" id="MEO1781763.1"/>
    </source>
</evidence>
<keyword evidence="6 7" id="KW-0560">Oxidoreductase</keyword>
<gene>
    <name evidence="10" type="ORF">BAU18_001351</name>
</gene>
<dbReference type="RefSeq" id="WP_161868478.1">
    <property type="nucleotide sequence ID" value="NZ_MAEI02000001.1"/>
</dbReference>
<comment type="function">
    <text evidence="7">Key enzyme in folate metabolism. Catalyzes an essential reaction for de novo glycine and purine synthesis, and for DNA precursor synthesis.</text>
</comment>
<evidence type="ECO:0000256" key="2">
    <source>
        <dbReference type="ARBA" id="ARBA00009539"/>
    </source>
</evidence>
<feature type="domain" description="DHFR" evidence="9">
    <location>
        <begin position="1"/>
        <end position="163"/>
    </location>
</feature>
<dbReference type="Pfam" id="PF00186">
    <property type="entry name" value="DHFR_1"/>
    <property type="match status" value="1"/>
</dbReference>
<evidence type="ECO:0000259" key="9">
    <source>
        <dbReference type="PROSITE" id="PS51330"/>
    </source>
</evidence>
<dbReference type="EC" id="1.5.1.3" evidence="3 7"/>
<dbReference type="InterPro" id="IPR024072">
    <property type="entry name" value="DHFR-like_dom_sf"/>
</dbReference>
<dbReference type="InterPro" id="IPR012259">
    <property type="entry name" value="DHFR"/>
</dbReference>
<evidence type="ECO:0000313" key="11">
    <source>
        <dbReference type="Proteomes" id="UP001429357"/>
    </source>
</evidence>
<keyword evidence="11" id="KW-1185">Reference proteome</keyword>
<evidence type="ECO:0000256" key="3">
    <source>
        <dbReference type="ARBA" id="ARBA00012856"/>
    </source>
</evidence>
<dbReference type="PANTHER" id="PTHR48069:SF3">
    <property type="entry name" value="DIHYDROFOLATE REDUCTASE"/>
    <property type="match status" value="1"/>
</dbReference>
<dbReference type="PROSITE" id="PS00075">
    <property type="entry name" value="DHFR_1"/>
    <property type="match status" value="1"/>
</dbReference>
<evidence type="ECO:0000256" key="6">
    <source>
        <dbReference type="ARBA" id="ARBA00023002"/>
    </source>
</evidence>
<comment type="similarity">
    <text evidence="2 7 8">Belongs to the dihydrofolate reductase family.</text>
</comment>
<protein>
    <recommendedName>
        <fullName evidence="3 7">Dihydrofolate reductase</fullName>
        <ecNumber evidence="3 7">1.5.1.3</ecNumber>
    </recommendedName>
</protein>
<proteinExistence type="inferred from homology"/>
<comment type="catalytic activity">
    <reaction evidence="7">
        <text>(6S)-5,6,7,8-tetrahydrofolate + NADP(+) = 7,8-dihydrofolate + NADPH + H(+)</text>
        <dbReference type="Rhea" id="RHEA:15009"/>
        <dbReference type="ChEBI" id="CHEBI:15378"/>
        <dbReference type="ChEBI" id="CHEBI:57451"/>
        <dbReference type="ChEBI" id="CHEBI:57453"/>
        <dbReference type="ChEBI" id="CHEBI:57783"/>
        <dbReference type="ChEBI" id="CHEBI:58349"/>
        <dbReference type="EC" id="1.5.1.3"/>
    </reaction>
</comment>
<comment type="pathway">
    <text evidence="1 7">Cofactor biosynthesis; tetrahydrofolate biosynthesis; 5,6,7,8-tetrahydrofolate from 7,8-dihydrofolate: step 1/1.</text>
</comment>
<dbReference type="SUPFAM" id="SSF53597">
    <property type="entry name" value="Dihydrofolate reductase-like"/>
    <property type="match status" value="1"/>
</dbReference>
<evidence type="ECO:0000256" key="4">
    <source>
        <dbReference type="ARBA" id="ARBA00022563"/>
    </source>
</evidence>
<accession>A0ABV0F450</accession>
<reference evidence="10 11" key="2">
    <citation type="submission" date="2024-02" db="EMBL/GenBank/DDBJ databases">
        <title>The Genome Sequence of Enterococcus diestrammenae JM9A.</title>
        <authorList>
            <person name="Earl A."/>
            <person name="Manson A."/>
            <person name="Gilmore M."/>
            <person name="Sanders J."/>
            <person name="Shea T."/>
            <person name="Howe W."/>
            <person name="Livny J."/>
            <person name="Cuomo C."/>
            <person name="Neafsey D."/>
            <person name="Birren B."/>
        </authorList>
    </citation>
    <scope>NUCLEOTIDE SEQUENCE [LARGE SCALE GENOMIC DNA]</scope>
    <source>
        <strain evidence="10 11">JM9A</strain>
    </source>
</reference>
<dbReference type="PANTHER" id="PTHR48069">
    <property type="entry name" value="DIHYDROFOLATE REDUCTASE"/>
    <property type="match status" value="1"/>
</dbReference>
<organism evidence="10 11">
    <name type="scientific">Enterococcus diestrammenae</name>
    <dbReference type="NCBI Taxonomy" id="1155073"/>
    <lineage>
        <taxon>Bacteria</taxon>
        <taxon>Bacillati</taxon>
        <taxon>Bacillota</taxon>
        <taxon>Bacilli</taxon>
        <taxon>Lactobacillales</taxon>
        <taxon>Enterococcaceae</taxon>
        <taxon>Enterococcus</taxon>
    </lineage>
</organism>
<keyword evidence="4 7" id="KW-0554">One-carbon metabolism</keyword>
<keyword evidence="5 7" id="KW-0521">NADP</keyword>
<dbReference type="InterPro" id="IPR017925">
    <property type="entry name" value="DHFR_CS"/>
</dbReference>
<dbReference type="InterPro" id="IPR001796">
    <property type="entry name" value="DHFR_dom"/>
</dbReference>
<dbReference type="PROSITE" id="PS51330">
    <property type="entry name" value="DHFR_2"/>
    <property type="match status" value="1"/>
</dbReference>
<dbReference type="CDD" id="cd00209">
    <property type="entry name" value="DHFR"/>
    <property type="match status" value="1"/>
</dbReference>
<evidence type="ECO:0000256" key="7">
    <source>
        <dbReference type="PIRNR" id="PIRNR000194"/>
    </source>
</evidence>
<dbReference type="Proteomes" id="UP001429357">
    <property type="component" value="Unassembled WGS sequence"/>
</dbReference>
<dbReference type="EMBL" id="MAEI02000001">
    <property type="protein sequence ID" value="MEO1781763.1"/>
    <property type="molecule type" value="Genomic_DNA"/>
</dbReference>
<evidence type="ECO:0000256" key="8">
    <source>
        <dbReference type="RuleBase" id="RU004474"/>
    </source>
</evidence>
<name>A0ABV0F450_9ENTE</name>
<evidence type="ECO:0000256" key="1">
    <source>
        <dbReference type="ARBA" id="ARBA00004903"/>
    </source>
</evidence>
<comment type="caution">
    <text evidence="10">The sequence shown here is derived from an EMBL/GenBank/DDBJ whole genome shotgun (WGS) entry which is preliminary data.</text>
</comment>
<sequence length="165" mass="18860">MLIAIWAQAENGLIGNQGKLPWRLPADLQYFKEQTIGHTLVMGRKTFEGMGGRPLPGRKTVILTRDHDYQVKHENVQVLHSKAEVLQLAKDSEQPVYIAGGAEVYQLFEPYYDRLLKTVITGDFAGDAYFPKIDCSPYELVSNIAGVQDEKNQYPFRFETWQRKP</sequence>
<reference evidence="11" key="1">
    <citation type="submission" date="2016-06" db="EMBL/GenBank/DDBJ databases">
        <title>Four novel species of enterococci isolated from chicken manure.</title>
        <authorList>
            <person name="Van Tyne D."/>
        </authorList>
    </citation>
    <scope>NUCLEOTIDE SEQUENCE [LARGE SCALE GENOMIC DNA]</scope>
    <source>
        <strain evidence="11">JM9A</strain>
    </source>
</reference>
<dbReference type="PRINTS" id="PR00070">
    <property type="entry name" value="DHFR"/>
</dbReference>
<dbReference type="PIRSF" id="PIRSF000194">
    <property type="entry name" value="DHFR"/>
    <property type="match status" value="1"/>
</dbReference>
<dbReference type="Gene3D" id="3.40.430.10">
    <property type="entry name" value="Dihydrofolate Reductase, subunit A"/>
    <property type="match status" value="1"/>
</dbReference>
<evidence type="ECO:0000256" key="5">
    <source>
        <dbReference type="ARBA" id="ARBA00022857"/>
    </source>
</evidence>